<dbReference type="EMBL" id="VSRR010003458">
    <property type="protein sequence ID" value="MPC36241.1"/>
    <property type="molecule type" value="Genomic_DNA"/>
</dbReference>
<dbReference type="AlphaFoldDB" id="A0A5B7EP03"/>
<evidence type="ECO:0000313" key="1">
    <source>
        <dbReference type="EMBL" id="MPC36241.1"/>
    </source>
</evidence>
<keyword evidence="2" id="KW-1185">Reference proteome</keyword>
<reference evidence="1 2" key="1">
    <citation type="submission" date="2019-05" db="EMBL/GenBank/DDBJ databases">
        <title>Another draft genome of Portunus trituberculatus and its Hox gene families provides insights of decapod evolution.</title>
        <authorList>
            <person name="Jeong J.-H."/>
            <person name="Song I."/>
            <person name="Kim S."/>
            <person name="Choi T."/>
            <person name="Kim D."/>
            <person name="Ryu S."/>
            <person name="Kim W."/>
        </authorList>
    </citation>
    <scope>NUCLEOTIDE SEQUENCE [LARGE SCALE GENOMIC DNA]</scope>
    <source>
        <tissue evidence="1">Muscle</tissue>
    </source>
</reference>
<dbReference type="Proteomes" id="UP000324222">
    <property type="component" value="Unassembled WGS sequence"/>
</dbReference>
<gene>
    <name evidence="1" type="ORF">E2C01_029691</name>
</gene>
<accession>A0A5B7EP03</accession>
<name>A0A5B7EP03_PORTR</name>
<organism evidence="1 2">
    <name type="scientific">Portunus trituberculatus</name>
    <name type="common">Swimming crab</name>
    <name type="synonym">Neptunus trituberculatus</name>
    <dbReference type="NCBI Taxonomy" id="210409"/>
    <lineage>
        <taxon>Eukaryota</taxon>
        <taxon>Metazoa</taxon>
        <taxon>Ecdysozoa</taxon>
        <taxon>Arthropoda</taxon>
        <taxon>Crustacea</taxon>
        <taxon>Multicrustacea</taxon>
        <taxon>Malacostraca</taxon>
        <taxon>Eumalacostraca</taxon>
        <taxon>Eucarida</taxon>
        <taxon>Decapoda</taxon>
        <taxon>Pleocyemata</taxon>
        <taxon>Brachyura</taxon>
        <taxon>Eubrachyura</taxon>
        <taxon>Portunoidea</taxon>
        <taxon>Portunidae</taxon>
        <taxon>Portuninae</taxon>
        <taxon>Portunus</taxon>
    </lineage>
</organism>
<comment type="caution">
    <text evidence="1">The sequence shown here is derived from an EMBL/GenBank/DDBJ whole genome shotgun (WGS) entry which is preliminary data.</text>
</comment>
<protein>
    <submittedName>
        <fullName evidence="1">Uncharacterized protein</fullName>
    </submittedName>
</protein>
<evidence type="ECO:0000313" key="2">
    <source>
        <dbReference type="Proteomes" id="UP000324222"/>
    </source>
</evidence>
<sequence>MRVLYCRSIGWHARPAAQGHTPRIAPFEDLPCFLSGMLVEWIMTYSFLVSFPSDKVTTMFGKSRQSEPGAVGMCSIRAATKGAISLQMWSLKIGWYWLPRIYGSQKAKTKRSFTFFTPVEAVHICLMGGYSTSVSVLWTVKFGHSHRHITGTLG</sequence>
<proteinExistence type="predicted"/>